<protein>
    <submittedName>
        <fullName evidence="1">Transmembrane signal receptor</fullName>
    </submittedName>
</protein>
<dbReference type="EMBL" id="BAABME010001389">
    <property type="protein sequence ID" value="GAA0149350.1"/>
    <property type="molecule type" value="Genomic_DNA"/>
</dbReference>
<keyword evidence="2" id="KW-1185">Reference proteome</keyword>
<reference evidence="1 2" key="1">
    <citation type="submission" date="2024-01" db="EMBL/GenBank/DDBJ databases">
        <title>The complete chloroplast genome sequence of Lithospermum erythrorhizon: insights into the phylogenetic relationship among Boraginaceae species and the maternal lineages of purple gromwells.</title>
        <authorList>
            <person name="Okada T."/>
            <person name="Watanabe K."/>
        </authorList>
    </citation>
    <scope>NUCLEOTIDE SEQUENCE [LARGE SCALE GENOMIC DNA]</scope>
</reference>
<keyword evidence="1" id="KW-0472">Membrane</keyword>
<evidence type="ECO:0000313" key="1">
    <source>
        <dbReference type="EMBL" id="GAA0149350.1"/>
    </source>
</evidence>
<dbReference type="PANTHER" id="PTHR11439:SF524">
    <property type="entry name" value="RNA-DIRECTED DNA POLYMERASE, PROTEIN KINASE RLK-PELLE-DLSV FAMILY"/>
    <property type="match status" value="1"/>
</dbReference>
<proteinExistence type="predicted"/>
<evidence type="ECO:0000313" key="2">
    <source>
        <dbReference type="Proteomes" id="UP001454036"/>
    </source>
</evidence>
<gene>
    <name evidence="1" type="ORF">LIER_08549</name>
</gene>
<dbReference type="PANTHER" id="PTHR11439">
    <property type="entry name" value="GAG-POL-RELATED RETROTRANSPOSON"/>
    <property type="match status" value="1"/>
</dbReference>
<accession>A0AAV3PCI2</accession>
<dbReference type="CDD" id="cd09272">
    <property type="entry name" value="RNase_HI_RT_Ty1"/>
    <property type="match status" value="1"/>
</dbReference>
<dbReference type="Proteomes" id="UP001454036">
    <property type="component" value="Unassembled WGS sequence"/>
</dbReference>
<name>A0AAV3PCI2_LITER</name>
<keyword evidence="1" id="KW-0812">Transmembrane</keyword>
<comment type="caution">
    <text evidence="1">The sequence shown here is derived from an EMBL/GenBank/DDBJ whole genome shotgun (WGS) entry which is preliminary data.</text>
</comment>
<organism evidence="1 2">
    <name type="scientific">Lithospermum erythrorhizon</name>
    <name type="common">Purple gromwell</name>
    <name type="synonym">Lithospermum officinale var. erythrorhizon</name>
    <dbReference type="NCBI Taxonomy" id="34254"/>
    <lineage>
        <taxon>Eukaryota</taxon>
        <taxon>Viridiplantae</taxon>
        <taxon>Streptophyta</taxon>
        <taxon>Embryophyta</taxon>
        <taxon>Tracheophyta</taxon>
        <taxon>Spermatophyta</taxon>
        <taxon>Magnoliopsida</taxon>
        <taxon>eudicotyledons</taxon>
        <taxon>Gunneridae</taxon>
        <taxon>Pentapetalae</taxon>
        <taxon>asterids</taxon>
        <taxon>lamiids</taxon>
        <taxon>Boraginales</taxon>
        <taxon>Boraginaceae</taxon>
        <taxon>Boraginoideae</taxon>
        <taxon>Lithospermeae</taxon>
        <taxon>Lithospermum</taxon>
    </lineage>
</organism>
<dbReference type="AlphaFoldDB" id="A0AAV3PCI2"/>
<sequence>MVTRAHLNSDDGVLCYDPTLYRSIVGALQNLTFTRPDIEYAINQVYQFMHQPLDCHFKTVKRILRYLRGTLNYGLDIHGGSIPSLLIYSDADWAGCPSTRCSTTGFCLFLGSTMVSWSSKKQATVSHSSAKAEYRDVAHSVAELDWLMSLLSELGISFPSLLMVLCDNISVLNVSYVPTHDQLADFFTKSLSSDRFHSLCSNLEIGDPPASIAGG</sequence>
<keyword evidence="1" id="KW-0675">Receptor</keyword>